<gene>
    <name evidence="2" type="ORF">BHS09_36835</name>
</gene>
<dbReference type="EMBL" id="CP017174">
    <property type="protein sequence ID" value="QDE72774.1"/>
    <property type="molecule type" value="Genomic_DNA"/>
</dbReference>
<organism evidence="2 3">
    <name type="scientific">Myxococcus xanthus</name>
    <dbReference type="NCBI Taxonomy" id="34"/>
    <lineage>
        <taxon>Bacteria</taxon>
        <taxon>Pseudomonadati</taxon>
        <taxon>Myxococcota</taxon>
        <taxon>Myxococcia</taxon>
        <taxon>Myxococcales</taxon>
        <taxon>Cystobacterineae</taxon>
        <taxon>Myxococcaceae</taxon>
        <taxon>Myxococcus</taxon>
    </lineage>
</organism>
<proteinExistence type="predicted"/>
<dbReference type="Gene3D" id="3.60.21.10">
    <property type="match status" value="1"/>
</dbReference>
<sequence>MRQAWHPPRWPEPDERVGRGIPRVGPTGDDVPMDRKRVEFYTALGYRAPSASATAQTTSGAASADVSELPPLGPDDLGALRERFLREPEEILSLIRQDLGAPVSEGALVHVLQEMEQSLREPEAALQALKQPAFQARASVSLPPDFTFPLMTNEIPIDPARTRFEPVADLRGWLLFSGRAWLHGGWHRAEFRRHDDAHHATRFRYELREPAPGRPVEVALFGGFGTGEYPARYVARQLIMRGERLEYAVHLGGVYYAGRQGEFDAHVAEPLEPLLPVTTLMTLNAGSEMRSGGTPFYRYLDERRGASRAKQVQEGSYFCLASERFQLIGLDTAYFEPGRHQEPALLSWLESVLKEGRQRGATNILLSHDAPYRYGEPRHAGLLEDLRELAVERAQVDLWFWGATPYGALFDRSAAFPFLGGSLGHAGLPVRAVTPGLKSPAPVRFLESHARFPEWTDLRPELGNNGYGSLLLHEDGTLGLQLLDWRGNVRCTAKLAREGMGPLTYQHLETSESEP</sequence>
<protein>
    <submittedName>
        <fullName evidence="2">Uncharacterized protein</fullName>
    </submittedName>
</protein>
<dbReference type="SUPFAM" id="SSF56300">
    <property type="entry name" value="Metallo-dependent phosphatases"/>
    <property type="match status" value="1"/>
</dbReference>
<evidence type="ECO:0000256" key="1">
    <source>
        <dbReference type="SAM" id="MobiDB-lite"/>
    </source>
</evidence>
<evidence type="ECO:0000313" key="3">
    <source>
        <dbReference type="Proteomes" id="UP000320179"/>
    </source>
</evidence>
<feature type="compositionally biased region" description="Low complexity" evidence="1">
    <location>
        <begin position="49"/>
        <end position="64"/>
    </location>
</feature>
<name>A0AAE6KWK7_MYXXA</name>
<feature type="region of interest" description="Disordered" evidence="1">
    <location>
        <begin position="1"/>
        <end position="33"/>
    </location>
</feature>
<feature type="compositionally biased region" description="Basic and acidic residues" evidence="1">
    <location>
        <begin position="9"/>
        <end position="18"/>
    </location>
</feature>
<feature type="region of interest" description="Disordered" evidence="1">
    <location>
        <begin position="49"/>
        <end position="73"/>
    </location>
</feature>
<dbReference type="InterPro" id="IPR029052">
    <property type="entry name" value="Metallo-depent_PP-like"/>
</dbReference>
<reference evidence="2 3" key="1">
    <citation type="journal article" date="2019" name="Science">
        <title>Social genes are selection hotspots in kin groups of a soil microbe.</title>
        <authorList>
            <person name="Wielgoss S."/>
            <person name="Wolfensberger R."/>
            <person name="Sun L."/>
            <person name="Fiegna F."/>
            <person name="Velicer G.J."/>
        </authorList>
    </citation>
    <scope>NUCLEOTIDE SEQUENCE [LARGE SCALE GENOMIC DNA]</scope>
    <source>
        <strain evidence="2 3">MC3.5.9c15</strain>
    </source>
</reference>
<accession>A0AAE6KWK7</accession>
<dbReference type="AlphaFoldDB" id="A0AAE6KWK7"/>
<dbReference type="Proteomes" id="UP000320179">
    <property type="component" value="Chromosome"/>
</dbReference>
<evidence type="ECO:0000313" key="2">
    <source>
        <dbReference type="EMBL" id="QDE72774.1"/>
    </source>
</evidence>